<keyword evidence="5" id="KW-0472">Membrane</keyword>
<evidence type="ECO:0000256" key="2">
    <source>
        <dbReference type="ARBA" id="ARBA00022963"/>
    </source>
</evidence>
<dbReference type="Pfam" id="PF01734">
    <property type="entry name" value="Patatin"/>
    <property type="match status" value="1"/>
</dbReference>
<comment type="caution">
    <text evidence="7">The sequence shown here is derived from an EMBL/GenBank/DDBJ whole genome shotgun (WGS) entry which is preliminary data.</text>
</comment>
<accession>A0A5D3F8U6</accession>
<feature type="short sequence motif" description="DGA/G" evidence="4">
    <location>
        <begin position="192"/>
        <end position="194"/>
    </location>
</feature>
<feature type="active site" description="Nucleophile" evidence="4">
    <location>
        <position position="45"/>
    </location>
</feature>
<feature type="transmembrane region" description="Helical" evidence="5">
    <location>
        <begin position="7"/>
        <end position="29"/>
    </location>
</feature>
<dbReference type="InterPro" id="IPR050301">
    <property type="entry name" value="NTE"/>
</dbReference>
<evidence type="ECO:0000256" key="3">
    <source>
        <dbReference type="ARBA" id="ARBA00023098"/>
    </source>
</evidence>
<dbReference type="AlphaFoldDB" id="A0A5D3F8U6"/>
<dbReference type="RefSeq" id="WP_148766911.1">
    <property type="nucleotide sequence ID" value="NZ_VSRQ01000008.1"/>
</dbReference>
<evidence type="ECO:0000259" key="6">
    <source>
        <dbReference type="PROSITE" id="PS51635"/>
    </source>
</evidence>
<feature type="active site" description="Proton acceptor" evidence="4">
    <location>
        <position position="192"/>
    </location>
</feature>
<keyword evidence="1 4" id="KW-0378">Hydrolase</keyword>
<evidence type="ECO:0000313" key="8">
    <source>
        <dbReference type="Proteomes" id="UP000323505"/>
    </source>
</evidence>
<sequence length="281" mass="28625">MSDDGRALVLGGGGVAGIAWLTGVIAGLARAGTDVTGADLLLGTSAGATVAAQVGSSIPVDEMFARQADPELQTRELVPSGGMSPAEIMEVLARLVEENGGDLTAVRQQIGARALAAETVPERERLAVIEARLPVHEWPARTLRVTAVNALTGEPRVFDRESGVGLVDAVAASSAVPMIWPPVTIDGVRYVDGGVRTMTNLDLAAGYGRVLLLAPLPDPALDAGVAAVAEKGGRVEVISPDEPSLAAFGTDPLSPSTRTPAAKAGLAQGEALAAKVAAFWS</sequence>
<evidence type="ECO:0000256" key="1">
    <source>
        <dbReference type="ARBA" id="ARBA00022801"/>
    </source>
</evidence>
<dbReference type="InterPro" id="IPR002641">
    <property type="entry name" value="PNPLA_dom"/>
</dbReference>
<dbReference type="EMBL" id="VSRQ01000008">
    <property type="protein sequence ID" value="TYK44633.1"/>
    <property type="molecule type" value="Genomic_DNA"/>
</dbReference>
<feature type="short sequence motif" description="GXSXG" evidence="4">
    <location>
        <begin position="43"/>
        <end position="47"/>
    </location>
</feature>
<keyword evidence="5" id="KW-0812">Transmembrane</keyword>
<dbReference type="PANTHER" id="PTHR14226">
    <property type="entry name" value="NEUROPATHY TARGET ESTERASE/SWISS CHEESE D.MELANOGASTER"/>
    <property type="match status" value="1"/>
</dbReference>
<reference evidence="7 8" key="1">
    <citation type="submission" date="2019-08" db="EMBL/GenBank/DDBJ databases">
        <title>Actinomadura sp. nov. CYP1-5 isolated from mountain soil.</title>
        <authorList>
            <person name="Songsumanus A."/>
            <person name="Kuncharoen N."/>
            <person name="Kudo T."/>
            <person name="Yuki M."/>
            <person name="Igarashi Y."/>
            <person name="Tanasupawat S."/>
        </authorList>
    </citation>
    <scope>NUCLEOTIDE SEQUENCE [LARGE SCALE GENOMIC DNA]</scope>
    <source>
        <strain evidence="7 8">CYP1-5</strain>
    </source>
</reference>
<organism evidence="7 8">
    <name type="scientific">Actinomadura decatromicini</name>
    <dbReference type="NCBI Taxonomy" id="2604572"/>
    <lineage>
        <taxon>Bacteria</taxon>
        <taxon>Bacillati</taxon>
        <taxon>Actinomycetota</taxon>
        <taxon>Actinomycetes</taxon>
        <taxon>Streptosporangiales</taxon>
        <taxon>Thermomonosporaceae</taxon>
        <taxon>Actinomadura</taxon>
    </lineage>
</organism>
<feature type="short sequence motif" description="GXGXXG" evidence="4">
    <location>
        <begin position="12"/>
        <end position="17"/>
    </location>
</feature>
<keyword evidence="3 4" id="KW-0443">Lipid metabolism</keyword>
<dbReference type="GO" id="GO:0016042">
    <property type="term" value="P:lipid catabolic process"/>
    <property type="evidence" value="ECO:0007669"/>
    <property type="project" value="UniProtKB-UniRule"/>
</dbReference>
<dbReference type="PANTHER" id="PTHR14226:SF57">
    <property type="entry name" value="BLR7027 PROTEIN"/>
    <property type="match status" value="1"/>
</dbReference>
<protein>
    <submittedName>
        <fullName evidence="7">Patatin-like phospholipase family protein</fullName>
    </submittedName>
</protein>
<dbReference type="InterPro" id="IPR016035">
    <property type="entry name" value="Acyl_Trfase/lysoPLipase"/>
</dbReference>
<evidence type="ECO:0000256" key="4">
    <source>
        <dbReference type="PROSITE-ProRule" id="PRU01161"/>
    </source>
</evidence>
<dbReference type="GO" id="GO:0016787">
    <property type="term" value="F:hydrolase activity"/>
    <property type="evidence" value="ECO:0007669"/>
    <property type="project" value="UniProtKB-UniRule"/>
</dbReference>
<dbReference type="Gene3D" id="3.40.1090.10">
    <property type="entry name" value="Cytosolic phospholipase A2 catalytic domain"/>
    <property type="match status" value="2"/>
</dbReference>
<name>A0A5D3F8U6_9ACTN</name>
<dbReference type="Proteomes" id="UP000323505">
    <property type="component" value="Unassembled WGS sequence"/>
</dbReference>
<dbReference type="PROSITE" id="PS51635">
    <property type="entry name" value="PNPLA"/>
    <property type="match status" value="1"/>
</dbReference>
<keyword evidence="2 4" id="KW-0442">Lipid degradation</keyword>
<evidence type="ECO:0000256" key="5">
    <source>
        <dbReference type="SAM" id="Phobius"/>
    </source>
</evidence>
<feature type="domain" description="PNPLA" evidence="6">
    <location>
        <begin position="8"/>
        <end position="205"/>
    </location>
</feature>
<proteinExistence type="predicted"/>
<keyword evidence="5" id="KW-1133">Transmembrane helix</keyword>
<evidence type="ECO:0000313" key="7">
    <source>
        <dbReference type="EMBL" id="TYK44633.1"/>
    </source>
</evidence>
<keyword evidence="8" id="KW-1185">Reference proteome</keyword>
<dbReference type="SUPFAM" id="SSF52151">
    <property type="entry name" value="FabD/lysophospholipase-like"/>
    <property type="match status" value="1"/>
</dbReference>
<gene>
    <name evidence="7" type="ORF">FXF68_34900</name>
</gene>